<reference evidence="2 3" key="1">
    <citation type="submission" date="2020-08" db="EMBL/GenBank/DDBJ databases">
        <title>Genomic Encyclopedia of Archaeal and Bacterial Type Strains, Phase II (KMG-II): from individual species to whole genera.</title>
        <authorList>
            <person name="Goeker M."/>
        </authorList>
    </citation>
    <scope>NUCLEOTIDE SEQUENCE [LARGE SCALE GENOMIC DNA]</scope>
    <source>
        <strain evidence="2 3">DSM 43850</strain>
    </source>
</reference>
<name>A0ABR6BYK6_9PSEU</name>
<evidence type="ECO:0000313" key="3">
    <source>
        <dbReference type="Proteomes" id="UP000517916"/>
    </source>
</evidence>
<comment type="caution">
    <text evidence="2">The sequence shown here is derived from an EMBL/GenBank/DDBJ whole genome shotgun (WGS) entry which is preliminary data.</text>
</comment>
<dbReference type="RefSeq" id="WP_025357145.1">
    <property type="nucleotide sequence ID" value="NZ_BAAABQ010000027.1"/>
</dbReference>
<gene>
    <name evidence="2" type="ORF">BC739_009256</name>
</gene>
<dbReference type="Pfam" id="PF12902">
    <property type="entry name" value="Ferritin-like"/>
    <property type="match status" value="1"/>
</dbReference>
<dbReference type="InterPro" id="IPR012347">
    <property type="entry name" value="Ferritin-like"/>
</dbReference>
<dbReference type="InterPro" id="IPR026820">
    <property type="entry name" value="VioB/RebD_dom"/>
</dbReference>
<dbReference type="InterPro" id="IPR009078">
    <property type="entry name" value="Ferritin-like_SF"/>
</dbReference>
<protein>
    <submittedName>
        <fullName evidence="2">Rubrerythrin</fullName>
    </submittedName>
</protein>
<dbReference type="EMBL" id="JACJID010000010">
    <property type="protein sequence ID" value="MBA8931997.1"/>
    <property type="molecule type" value="Genomic_DNA"/>
</dbReference>
<organism evidence="2 3">
    <name type="scientific">Kutzneria viridogrisea</name>
    <dbReference type="NCBI Taxonomy" id="47990"/>
    <lineage>
        <taxon>Bacteria</taxon>
        <taxon>Bacillati</taxon>
        <taxon>Actinomycetota</taxon>
        <taxon>Actinomycetes</taxon>
        <taxon>Pseudonocardiales</taxon>
        <taxon>Pseudonocardiaceae</taxon>
        <taxon>Kutzneria</taxon>
    </lineage>
</organism>
<dbReference type="PANTHER" id="PTHR34400:SF4">
    <property type="entry name" value="MEMBRANE PROTEIN"/>
    <property type="match status" value="1"/>
</dbReference>
<accession>A0ABR6BYK6</accession>
<feature type="domain" description="Iminophenyl-pyruvate dimer synthase" evidence="1">
    <location>
        <begin position="28"/>
        <end position="256"/>
    </location>
</feature>
<keyword evidence="3" id="KW-1185">Reference proteome</keyword>
<dbReference type="CDD" id="cd00657">
    <property type="entry name" value="Ferritin_like"/>
    <property type="match status" value="1"/>
</dbReference>
<evidence type="ECO:0000259" key="1">
    <source>
        <dbReference type="Pfam" id="PF12902"/>
    </source>
</evidence>
<dbReference type="PANTHER" id="PTHR34400">
    <property type="match status" value="1"/>
</dbReference>
<dbReference type="SUPFAM" id="SSF47240">
    <property type="entry name" value="Ferritin-like"/>
    <property type="match status" value="1"/>
</dbReference>
<evidence type="ECO:0000313" key="2">
    <source>
        <dbReference type="EMBL" id="MBA8931997.1"/>
    </source>
</evidence>
<proteinExistence type="predicted"/>
<dbReference type="Proteomes" id="UP000517916">
    <property type="component" value="Unassembled WGS sequence"/>
</dbReference>
<sequence length="398" mass="43573">MNPVADTAQNVILPSSVFDAGTTLEKLLQTALQVEFSAIPPYLTAMYSITDKTSRAYQLIRSVAMEEMLHLNLACNLLNAIGGKPELVISGKFPPRYPAHLSDEASGGGVYLQLMPASRQLIREVFMRIEQPAQPDAPAQPAQFSTIGQLYKAIKDRLADYQGGYDTSRQTTSWNFGNNGGTVIEVRDKKSAMQAINEIVEQGEGADMARELNPDEYQIRQPWGQYEYYGPRADGTYGPVLGTPLEMSHYFKFKAIADGTTPLPETYPMAPNPSVDKFENQLAVELGNLFNASYSIMVDELQKALHGDTEVFFTHAVPLMRTAMPVLATQLMQTPVAAKGYTSVDPAAGPPFRYVAGVTVQEITRAVDRLAEAVTEGRHPSAPSTLVAALYKVLRSLS</sequence>
<dbReference type="Gene3D" id="1.20.1260.10">
    <property type="match status" value="1"/>
</dbReference>